<name>A0ABT4LEZ9_9PROT</name>
<gene>
    <name evidence="2" type="ORF">O4H49_02615</name>
</gene>
<sequence>MRVRGLVVVSLVLSGLLVAACAETRDPQVVSIKQADDKSLTCQDIQTEYKTNTEVAASKISKNNSDDTQDIIVGGLIWPGLADFKNADGIEGNALLDRNVFLRELASSNGCEVAAWPLQPVRYD</sequence>
<protein>
    <recommendedName>
        <fullName evidence="4">Lipoprotein</fullName>
    </recommendedName>
</protein>
<dbReference type="RefSeq" id="WP_269421854.1">
    <property type="nucleotide sequence ID" value="NZ_JAPWGY010000001.1"/>
</dbReference>
<reference evidence="2" key="1">
    <citation type="submission" date="2022-12" db="EMBL/GenBank/DDBJ databases">
        <title>Bacterial isolates from different developmental stages of Nematostella vectensis.</title>
        <authorList>
            <person name="Fraune S."/>
        </authorList>
    </citation>
    <scope>NUCLEOTIDE SEQUENCE</scope>
    <source>
        <strain evidence="2">G21630-S1</strain>
    </source>
</reference>
<keyword evidence="3" id="KW-1185">Reference proteome</keyword>
<comment type="caution">
    <text evidence="2">The sequence shown here is derived from an EMBL/GenBank/DDBJ whole genome shotgun (WGS) entry which is preliminary data.</text>
</comment>
<organism evidence="2 3">
    <name type="scientific">Kiloniella laminariae</name>
    <dbReference type="NCBI Taxonomy" id="454162"/>
    <lineage>
        <taxon>Bacteria</taxon>
        <taxon>Pseudomonadati</taxon>
        <taxon>Pseudomonadota</taxon>
        <taxon>Alphaproteobacteria</taxon>
        <taxon>Rhodospirillales</taxon>
        <taxon>Kiloniellaceae</taxon>
        <taxon>Kiloniella</taxon>
    </lineage>
</organism>
<feature type="chain" id="PRO_5046311632" description="Lipoprotein" evidence="1">
    <location>
        <begin position="20"/>
        <end position="124"/>
    </location>
</feature>
<dbReference type="Proteomes" id="UP001069802">
    <property type="component" value="Unassembled WGS sequence"/>
</dbReference>
<dbReference type="EMBL" id="JAPWGY010000001">
    <property type="protein sequence ID" value="MCZ4279654.1"/>
    <property type="molecule type" value="Genomic_DNA"/>
</dbReference>
<evidence type="ECO:0000313" key="2">
    <source>
        <dbReference type="EMBL" id="MCZ4279654.1"/>
    </source>
</evidence>
<evidence type="ECO:0000313" key="3">
    <source>
        <dbReference type="Proteomes" id="UP001069802"/>
    </source>
</evidence>
<feature type="signal peptide" evidence="1">
    <location>
        <begin position="1"/>
        <end position="19"/>
    </location>
</feature>
<dbReference type="PROSITE" id="PS51257">
    <property type="entry name" value="PROKAR_LIPOPROTEIN"/>
    <property type="match status" value="1"/>
</dbReference>
<evidence type="ECO:0000256" key="1">
    <source>
        <dbReference type="SAM" id="SignalP"/>
    </source>
</evidence>
<keyword evidence="1" id="KW-0732">Signal</keyword>
<proteinExistence type="predicted"/>
<evidence type="ECO:0008006" key="4">
    <source>
        <dbReference type="Google" id="ProtNLM"/>
    </source>
</evidence>
<accession>A0ABT4LEZ9</accession>